<protein>
    <recommendedName>
        <fullName evidence="3">Transcriptional coactivator p15 (PC4) C-terminal domain-containing protein</fullName>
    </recommendedName>
</protein>
<organism evidence="1 2">
    <name type="scientific">Candidatus Aquitaenariimonas noxiae</name>
    <dbReference type="NCBI Taxonomy" id="1974741"/>
    <lineage>
        <taxon>Bacteria</taxon>
        <taxon>Pseudomonadati</taxon>
        <taxon>Candidatus Omnitrophota</taxon>
        <taxon>Candidatus Aquitaenariimonas</taxon>
    </lineage>
</organism>
<gene>
    <name evidence="1" type="ORF">COS99_00100</name>
</gene>
<name>A0A2J0KYV7_9BACT</name>
<evidence type="ECO:0000313" key="1">
    <source>
        <dbReference type="EMBL" id="PIU42484.1"/>
    </source>
</evidence>
<dbReference type="AlphaFoldDB" id="A0A2J0KYV7"/>
<reference evidence="1 2" key="1">
    <citation type="submission" date="2017-09" db="EMBL/GenBank/DDBJ databases">
        <title>Depth-based differentiation of microbial function through sediment-hosted aquifers and enrichment of novel symbionts in the deep terrestrial subsurface.</title>
        <authorList>
            <person name="Probst A.J."/>
            <person name="Ladd B."/>
            <person name="Jarett J.K."/>
            <person name="Geller-Mcgrath D.E."/>
            <person name="Sieber C.M."/>
            <person name="Emerson J.B."/>
            <person name="Anantharaman K."/>
            <person name="Thomas B.C."/>
            <person name="Malmstrom R."/>
            <person name="Stieglmeier M."/>
            <person name="Klingl A."/>
            <person name="Woyke T."/>
            <person name="Ryan C.M."/>
            <person name="Banfield J.F."/>
        </authorList>
    </citation>
    <scope>NUCLEOTIDE SEQUENCE [LARGE SCALE GENOMIC DNA]</scope>
    <source>
        <strain evidence="1">CG07_land_8_20_14_0_80_42_15</strain>
    </source>
</reference>
<dbReference type="Proteomes" id="UP000230052">
    <property type="component" value="Unassembled WGS sequence"/>
</dbReference>
<sequence length="78" mass="9084">MPYEPDLDENIFSKSWEGETKRLTVSVYSYNKGPKKLQITRENRDAQGEFRFAKLGRLSKDELDPLLPMLQEAAKHLD</sequence>
<dbReference type="EMBL" id="PEWV01000001">
    <property type="protein sequence ID" value="PIU42484.1"/>
    <property type="molecule type" value="Genomic_DNA"/>
</dbReference>
<comment type="caution">
    <text evidence="1">The sequence shown here is derived from an EMBL/GenBank/DDBJ whole genome shotgun (WGS) entry which is preliminary data.</text>
</comment>
<accession>A0A2J0KYV7</accession>
<evidence type="ECO:0000313" key="2">
    <source>
        <dbReference type="Proteomes" id="UP000230052"/>
    </source>
</evidence>
<evidence type="ECO:0008006" key="3">
    <source>
        <dbReference type="Google" id="ProtNLM"/>
    </source>
</evidence>
<proteinExistence type="predicted"/>